<feature type="transmembrane region" description="Helical" evidence="2">
    <location>
        <begin position="394"/>
        <end position="414"/>
    </location>
</feature>
<accession>A0A246ECW4</accession>
<evidence type="ECO:0000256" key="2">
    <source>
        <dbReference type="SAM" id="Phobius"/>
    </source>
</evidence>
<organism evidence="3 4">
    <name type="scientific">Fusobacterium nucleatum subsp. polymorphum</name>
    <name type="common">Fusobacterium polymorphum</name>
    <dbReference type="NCBI Taxonomy" id="76857"/>
    <lineage>
        <taxon>Bacteria</taxon>
        <taxon>Fusobacteriati</taxon>
        <taxon>Fusobacteriota</taxon>
        <taxon>Fusobacteriia</taxon>
        <taxon>Fusobacteriales</taxon>
        <taxon>Fusobacteriaceae</taxon>
        <taxon>Fusobacterium</taxon>
    </lineage>
</organism>
<sequence>MDKRAKDFNDTLNLIATVPNLLQKTNEKLENVNDSINSNTTRIGNVNAEFAEIHNINKDLLNTLSTLQPEELIKIVKNFQDIIEPLKKEIQKIILEEILKNIQENIENIVFKELKTFVTNDFKASTKKIIENYEQEIKEKILNTSNTLIDSIKQNTEDIKTLNENRVEIKKNVEDLKQNIAEDNTIKSKMLVEDREERAREIEQIKVTSNKIVNKVDEYNFLNSSELHFYNNISQATLGIVLTVVGVVKRYDIILILILLAYTVFKGFISYKVGTNVDKYNLKAIDKEFFTDLKDKIVLQVLYFLSGIALIICNMIIYDFFNKKININLFNIALITIDFIVKYQILGIFIINLLGFIPFLIFTKIENSFKIAFKEQETYTEDEKRKKEIVSRGFKFIGFSLLGISVFISIYYFVPTLFLKY</sequence>
<feature type="transmembrane region" description="Helical" evidence="2">
    <location>
        <begin position="297"/>
        <end position="321"/>
    </location>
</feature>
<evidence type="ECO:0000313" key="4">
    <source>
        <dbReference type="Proteomes" id="UP000197470"/>
    </source>
</evidence>
<feature type="coiled-coil region" evidence="1">
    <location>
        <begin position="123"/>
        <end position="179"/>
    </location>
</feature>
<protein>
    <submittedName>
        <fullName evidence="3">Uncharacterized protein</fullName>
    </submittedName>
</protein>
<keyword evidence="2" id="KW-0812">Transmembrane</keyword>
<feature type="transmembrane region" description="Helical" evidence="2">
    <location>
        <begin position="341"/>
        <end position="362"/>
    </location>
</feature>
<keyword evidence="2" id="KW-0472">Membrane</keyword>
<feature type="transmembrane region" description="Helical" evidence="2">
    <location>
        <begin position="253"/>
        <end position="273"/>
    </location>
</feature>
<reference evidence="3 4" key="1">
    <citation type="submission" date="2017-05" db="EMBL/GenBank/DDBJ databases">
        <title>Genome sequencing of Fusobacterium nucleatum subsp. polymorphum KCOM 1001 (=ChDC F119).</title>
        <authorList>
            <person name="Kook J.-K."/>
            <person name="Park S.-N."/>
            <person name="Lim Y.K."/>
            <person name="Roh H."/>
        </authorList>
    </citation>
    <scope>NUCLEOTIDE SEQUENCE [LARGE SCALE GENOMIC DNA]</scope>
    <source>
        <strain evidence="3 4">KCOM 1001</strain>
    </source>
</reference>
<gene>
    <name evidence="3" type="ORF">CA839_12265</name>
</gene>
<feature type="transmembrane region" description="Helical" evidence="2">
    <location>
        <begin position="229"/>
        <end position="247"/>
    </location>
</feature>
<name>A0A246ECW4_FUSNP</name>
<dbReference type="Proteomes" id="UP000197470">
    <property type="component" value="Unassembled WGS sequence"/>
</dbReference>
<dbReference type="RefSeq" id="WP_088389679.1">
    <property type="nucleotide sequence ID" value="NZ_NHRT01000003.1"/>
</dbReference>
<proteinExistence type="predicted"/>
<dbReference type="AlphaFoldDB" id="A0A246ECW4"/>
<dbReference type="EMBL" id="NHRT01000003">
    <property type="protein sequence ID" value="OWP23735.1"/>
    <property type="molecule type" value="Genomic_DNA"/>
</dbReference>
<evidence type="ECO:0000313" key="3">
    <source>
        <dbReference type="EMBL" id="OWP23735.1"/>
    </source>
</evidence>
<keyword evidence="2" id="KW-1133">Transmembrane helix</keyword>
<keyword evidence="1" id="KW-0175">Coiled coil</keyword>
<comment type="caution">
    <text evidence="3">The sequence shown here is derived from an EMBL/GenBank/DDBJ whole genome shotgun (WGS) entry which is preliminary data.</text>
</comment>
<evidence type="ECO:0000256" key="1">
    <source>
        <dbReference type="SAM" id="Coils"/>
    </source>
</evidence>